<evidence type="ECO:0000313" key="2">
    <source>
        <dbReference type="EMBL" id="KAK5702908.1"/>
    </source>
</evidence>
<reference evidence="2" key="1">
    <citation type="submission" date="2023-08" db="EMBL/GenBank/DDBJ databases">
        <title>Black Yeasts Isolated from many extreme environments.</title>
        <authorList>
            <person name="Coleine C."/>
            <person name="Stajich J.E."/>
            <person name="Selbmann L."/>
        </authorList>
    </citation>
    <scope>NUCLEOTIDE SEQUENCE</scope>
    <source>
        <strain evidence="2">CCFEE 5810</strain>
    </source>
</reference>
<name>A0AAN7W8J6_9PEZI</name>
<proteinExistence type="predicted"/>
<organism evidence="2 3">
    <name type="scientific">Elasticomyces elasticus</name>
    <dbReference type="NCBI Taxonomy" id="574655"/>
    <lineage>
        <taxon>Eukaryota</taxon>
        <taxon>Fungi</taxon>
        <taxon>Dikarya</taxon>
        <taxon>Ascomycota</taxon>
        <taxon>Pezizomycotina</taxon>
        <taxon>Dothideomycetes</taxon>
        <taxon>Dothideomycetidae</taxon>
        <taxon>Mycosphaerellales</taxon>
        <taxon>Teratosphaeriaceae</taxon>
        <taxon>Elasticomyces</taxon>
    </lineage>
</organism>
<accession>A0AAN7W8J6</accession>
<protein>
    <submittedName>
        <fullName evidence="2">Uncharacterized protein</fullName>
    </submittedName>
</protein>
<evidence type="ECO:0000256" key="1">
    <source>
        <dbReference type="SAM" id="MobiDB-lite"/>
    </source>
</evidence>
<evidence type="ECO:0000313" key="3">
    <source>
        <dbReference type="Proteomes" id="UP001310594"/>
    </source>
</evidence>
<gene>
    <name evidence="2" type="ORF">LTR97_003854</name>
</gene>
<feature type="region of interest" description="Disordered" evidence="1">
    <location>
        <begin position="1"/>
        <end position="23"/>
    </location>
</feature>
<sequence>MYAFTGAGMADRPHQASSAKPNSIAATPTRSIMLIFRCSQPSSQMDDAEEWRIIRQRYCFGPLANYQHSAGVGGVAPLGESAWNGELLAPLSSVIDDVRDVDLDMQTPHQIIRSIEDILESPPPDLPLSHAARLLQEK</sequence>
<comment type="caution">
    <text evidence="2">The sequence shown here is derived from an EMBL/GenBank/DDBJ whole genome shotgun (WGS) entry which is preliminary data.</text>
</comment>
<dbReference type="Proteomes" id="UP001310594">
    <property type="component" value="Unassembled WGS sequence"/>
</dbReference>
<dbReference type="AlphaFoldDB" id="A0AAN7W8J6"/>
<dbReference type="EMBL" id="JAVRQU010000005">
    <property type="protein sequence ID" value="KAK5702908.1"/>
    <property type="molecule type" value="Genomic_DNA"/>
</dbReference>